<evidence type="ECO:0000313" key="2">
    <source>
        <dbReference type="EMBL" id="KAK3774260.1"/>
    </source>
</evidence>
<gene>
    <name evidence="2" type="ORF">RRG08_050765</name>
</gene>
<keyword evidence="3" id="KW-1185">Reference proteome</keyword>
<sequence>MDDLLDGLLANETGVQAPAASVPAVPQTTTVAEQRDKLAIIAAGGQATKYLGKSLSVEEIDKMDDDEVRKLHTRYEARLGVCMTKTLGKAALQLYTTLATMFLPLPPENRQPLMEDLESDMIVERVLNSTACELYYRYGNLLAPITVALTTTNNVSPPEESTETTKQMEPQPVLRVTAPSQPSKNEKKAAAGRAGAAARKAKSERLERELAEAKEALRDPAFVADPPAPEAAPEAAPIRDKKEEGSMLYLGALVAAVGGLVYWSKFNRAEPPPPKEKKTTLKSSAGPAQQLKVAHNPHYME</sequence>
<evidence type="ECO:0000313" key="3">
    <source>
        <dbReference type="Proteomes" id="UP001283361"/>
    </source>
</evidence>
<accession>A0AAE0ZRH6</accession>
<feature type="region of interest" description="Disordered" evidence="1">
    <location>
        <begin position="266"/>
        <end position="301"/>
    </location>
</feature>
<proteinExistence type="predicted"/>
<feature type="region of interest" description="Disordered" evidence="1">
    <location>
        <begin position="153"/>
        <end position="237"/>
    </location>
</feature>
<dbReference type="AlphaFoldDB" id="A0AAE0ZRH6"/>
<organism evidence="2 3">
    <name type="scientific">Elysia crispata</name>
    <name type="common">lettuce slug</name>
    <dbReference type="NCBI Taxonomy" id="231223"/>
    <lineage>
        <taxon>Eukaryota</taxon>
        <taxon>Metazoa</taxon>
        <taxon>Spiralia</taxon>
        <taxon>Lophotrochozoa</taxon>
        <taxon>Mollusca</taxon>
        <taxon>Gastropoda</taxon>
        <taxon>Heterobranchia</taxon>
        <taxon>Euthyneura</taxon>
        <taxon>Panpulmonata</taxon>
        <taxon>Sacoglossa</taxon>
        <taxon>Placobranchoidea</taxon>
        <taxon>Plakobranchidae</taxon>
        <taxon>Elysia</taxon>
    </lineage>
</organism>
<feature type="compositionally biased region" description="Basic and acidic residues" evidence="1">
    <location>
        <begin position="201"/>
        <end position="218"/>
    </location>
</feature>
<name>A0AAE0ZRH6_9GAST</name>
<protein>
    <submittedName>
        <fullName evidence="2">Uncharacterized protein</fullName>
    </submittedName>
</protein>
<feature type="compositionally biased region" description="Low complexity" evidence="1">
    <location>
        <begin position="219"/>
        <end position="236"/>
    </location>
</feature>
<reference evidence="2" key="1">
    <citation type="journal article" date="2023" name="G3 (Bethesda)">
        <title>A reference genome for the long-term kleptoplast-retaining sea slug Elysia crispata morphotype clarki.</title>
        <authorList>
            <person name="Eastman K.E."/>
            <person name="Pendleton A.L."/>
            <person name="Shaikh M.A."/>
            <person name="Suttiyut T."/>
            <person name="Ogas R."/>
            <person name="Tomko P."/>
            <person name="Gavelis G."/>
            <person name="Widhalm J.R."/>
            <person name="Wisecaver J.H."/>
        </authorList>
    </citation>
    <scope>NUCLEOTIDE SEQUENCE</scope>
    <source>
        <strain evidence="2">ECLA1</strain>
    </source>
</reference>
<evidence type="ECO:0000256" key="1">
    <source>
        <dbReference type="SAM" id="MobiDB-lite"/>
    </source>
</evidence>
<comment type="caution">
    <text evidence="2">The sequence shown here is derived from an EMBL/GenBank/DDBJ whole genome shotgun (WGS) entry which is preliminary data.</text>
</comment>
<dbReference type="EMBL" id="JAWDGP010003448">
    <property type="protein sequence ID" value="KAK3774260.1"/>
    <property type="molecule type" value="Genomic_DNA"/>
</dbReference>
<dbReference type="Proteomes" id="UP001283361">
    <property type="component" value="Unassembled WGS sequence"/>
</dbReference>